<evidence type="ECO:0000313" key="4">
    <source>
        <dbReference type="Proteomes" id="UP000611723"/>
    </source>
</evidence>
<sequence length="384" mass="44306">MVKKVVIFVFYQTKSQANGGVNSLWQLIKSFDAISPILITNARTKVVEEAESLGFEVLITTSRDSFSVFARIFNLFFWSSSILKTVIQHRVSAIHFNDIIALSYGVLVAKVLKVFHFRHKLKLIFNIRDVFEPQLAYTKKWKLVNFCDEIIVLSNSMKEQLYLRLPLKNIKYWQDHMHAIYSIVDLERFCPVGEEKQQDIKHQLSLDPTQLHWAYVATFNTKKNQLGFIKELQEELKTHNVIVHFVGDINTYAHKCQTLVKELGLQDKCVFHGYYSSIEDFYRATDLTIVPTKREGLARCMIESLACKGTVVSFDVSSAEEILIANDCGLVVPQGNYELFFEQAYHLSQNKSQMDRFSKNGRNLANQLFSKQAIVASYQNIYLN</sequence>
<dbReference type="PANTHER" id="PTHR12526:SF630">
    <property type="entry name" value="GLYCOSYLTRANSFERASE"/>
    <property type="match status" value="1"/>
</dbReference>
<evidence type="ECO:0000313" key="3">
    <source>
        <dbReference type="EMBL" id="MBK6264528.1"/>
    </source>
</evidence>
<dbReference type="Pfam" id="PF13439">
    <property type="entry name" value="Glyco_transf_4"/>
    <property type="match status" value="1"/>
</dbReference>
<dbReference type="PANTHER" id="PTHR12526">
    <property type="entry name" value="GLYCOSYLTRANSFERASE"/>
    <property type="match status" value="1"/>
</dbReference>
<feature type="domain" description="Glycosyl transferase family 1" evidence="1">
    <location>
        <begin position="198"/>
        <end position="363"/>
    </location>
</feature>
<feature type="domain" description="Glycosyltransferase subfamily 4-like N-terminal" evidence="2">
    <location>
        <begin position="26"/>
        <end position="188"/>
    </location>
</feature>
<dbReference type="GO" id="GO:0016757">
    <property type="term" value="F:glycosyltransferase activity"/>
    <property type="evidence" value="ECO:0007669"/>
    <property type="project" value="InterPro"/>
</dbReference>
<dbReference type="InterPro" id="IPR001296">
    <property type="entry name" value="Glyco_trans_1"/>
</dbReference>
<evidence type="ECO:0000259" key="2">
    <source>
        <dbReference type="Pfam" id="PF13439"/>
    </source>
</evidence>
<dbReference type="Proteomes" id="UP000611723">
    <property type="component" value="Unassembled WGS sequence"/>
</dbReference>
<protein>
    <submittedName>
        <fullName evidence="3">Glycosyltransferase family 4 protein</fullName>
    </submittedName>
</protein>
<gene>
    <name evidence="3" type="ORF">JKA74_05715</name>
</gene>
<dbReference type="CDD" id="cd03801">
    <property type="entry name" value="GT4_PimA-like"/>
    <property type="match status" value="1"/>
</dbReference>
<accession>A0A934WWS3</accession>
<organism evidence="3 4">
    <name type="scientific">Marivirga aurantiaca</name>
    <dbReference type="NCBI Taxonomy" id="2802615"/>
    <lineage>
        <taxon>Bacteria</taxon>
        <taxon>Pseudomonadati</taxon>
        <taxon>Bacteroidota</taxon>
        <taxon>Cytophagia</taxon>
        <taxon>Cytophagales</taxon>
        <taxon>Marivirgaceae</taxon>
        <taxon>Marivirga</taxon>
    </lineage>
</organism>
<comment type="caution">
    <text evidence="3">The sequence shown here is derived from an EMBL/GenBank/DDBJ whole genome shotgun (WGS) entry which is preliminary data.</text>
</comment>
<keyword evidence="4" id="KW-1185">Reference proteome</keyword>
<name>A0A934WWS3_9BACT</name>
<evidence type="ECO:0000259" key="1">
    <source>
        <dbReference type="Pfam" id="PF00534"/>
    </source>
</evidence>
<dbReference type="Gene3D" id="3.40.50.2000">
    <property type="entry name" value="Glycogen Phosphorylase B"/>
    <property type="match status" value="2"/>
</dbReference>
<dbReference type="InterPro" id="IPR028098">
    <property type="entry name" value="Glyco_trans_4-like_N"/>
</dbReference>
<dbReference type="EMBL" id="JAEQBW010000002">
    <property type="protein sequence ID" value="MBK6264528.1"/>
    <property type="molecule type" value="Genomic_DNA"/>
</dbReference>
<proteinExistence type="predicted"/>
<dbReference type="Pfam" id="PF00534">
    <property type="entry name" value="Glycos_transf_1"/>
    <property type="match status" value="1"/>
</dbReference>
<dbReference type="AlphaFoldDB" id="A0A934WWS3"/>
<reference evidence="3" key="1">
    <citation type="submission" date="2021-01" db="EMBL/GenBank/DDBJ databases">
        <title>Marivirga aurantiaca sp. nov., isolated from intertidal surface sediments.</title>
        <authorList>
            <person name="Zhang M."/>
        </authorList>
    </citation>
    <scope>NUCLEOTIDE SEQUENCE</scope>
    <source>
        <strain evidence="3">S37H4</strain>
    </source>
</reference>
<dbReference type="RefSeq" id="WP_201430219.1">
    <property type="nucleotide sequence ID" value="NZ_JAEQBW010000002.1"/>
</dbReference>
<dbReference type="SUPFAM" id="SSF53756">
    <property type="entry name" value="UDP-Glycosyltransferase/glycogen phosphorylase"/>
    <property type="match status" value="1"/>
</dbReference>